<evidence type="ECO:0000259" key="3">
    <source>
        <dbReference type="Pfam" id="PF23566"/>
    </source>
</evidence>
<dbReference type="InterPro" id="IPR043129">
    <property type="entry name" value="ATPase_NBD"/>
</dbReference>
<gene>
    <name evidence="4" type="ORF">DM01DRAFT_353779</name>
</gene>
<dbReference type="Gene3D" id="3.30.420.40">
    <property type="match status" value="1"/>
</dbReference>
<dbReference type="GO" id="GO:0005737">
    <property type="term" value="C:cytoplasm"/>
    <property type="evidence" value="ECO:0007669"/>
    <property type="project" value="EnsemblFungi"/>
</dbReference>
<name>A0A1X2G908_9FUNG</name>
<organism evidence="4 5">
    <name type="scientific">Hesseltinella vesiculosa</name>
    <dbReference type="NCBI Taxonomy" id="101127"/>
    <lineage>
        <taxon>Eukaryota</taxon>
        <taxon>Fungi</taxon>
        <taxon>Fungi incertae sedis</taxon>
        <taxon>Mucoromycota</taxon>
        <taxon>Mucoromycotina</taxon>
        <taxon>Mucoromycetes</taxon>
        <taxon>Mucorales</taxon>
        <taxon>Cunninghamellaceae</taxon>
        <taxon>Hesseltinella</taxon>
    </lineage>
</organism>
<dbReference type="STRING" id="101127.A0A1X2G908"/>
<feature type="domain" description="RTG2 C-terminal" evidence="3">
    <location>
        <begin position="350"/>
        <end position="475"/>
    </location>
</feature>
<dbReference type="InterPro" id="IPR050273">
    <property type="entry name" value="GppA/Ppx_hydrolase"/>
</dbReference>
<dbReference type="InterPro" id="IPR003695">
    <property type="entry name" value="Ppx_GppA_N"/>
</dbReference>
<feature type="domain" description="Ppx/GppA phosphatase N-terminal" evidence="2">
    <location>
        <begin position="25"/>
        <end position="325"/>
    </location>
</feature>
<dbReference type="Gene3D" id="1.10.3210.10">
    <property type="entry name" value="Hypothetical protein af1432"/>
    <property type="match status" value="1"/>
</dbReference>
<feature type="region of interest" description="Disordered" evidence="1">
    <location>
        <begin position="506"/>
        <end position="537"/>
    </location>
</feature>
<proteinExistence type="predicted"/>
<evidence type="ECO:0000313" key="5">
    <source>
        <dbReference type="Proteomes" id="UP000242146"/>
    </source>
</evidence>
<dbReference type="Gene3D" id="3.30.420.150">
    <property type="entry name" value="Exopolyphosphatase. Domain 2"/>
    <property type="match status" value="1"/>
</dbReference>
<dbReference type="OrthoDB" id="2014654at2759"/>
<dbReference type="Pfam" id="PF23566">
    <property type="entry name" value="RTG2_C"/>
    <property type="match status" value="1"/>
</dbReference>
<dbReference type="GO" id="GO:0051219">
    <property type="term" value="F:phosphoprotein binding"/>
    <property type="evidence" value="ECO:0007669"/>
    <property type="project" value="EnsemblFungi"/>
</dbReference>
<dbReference type="PANTHER" id="PTHR30005">
    <property type="entry name" value="EXOPOLYPHOSPHATASE"/>
    <property type="match status" value="1"/>
</dbReference>
<dbReference type="GO" id="GO:0035753">
    <property type="term" value="P:maintenance of DNA trinucleotide repeats"/>
    <property type="evidence" value="ECO:0007669"/>
    <property type="project" value="EnsemblFungi"/>
</dbReference>
<dbReference type="EMBL" id="MCGT01000030">
    <property type="protein sequence ID" value="ORX48204.1"/>
    <property type="molecule type" value="Genomic_DNA"/>
</dbReference>
<evidence type="ECO:0000259" key="2">
    <source>
        <dbReference type="Pfam" id="PF02541"/>
    </source>
</evidence>
<dbReference type="GO" id="GO:0031930">
    <property type="term" value="P:mitochondria-nucleus signaling pathway"/>
    <property type="evidence" value="ECO:0007669"/>
    <property type="project" value="EnsemblFungi"/>
</dbReference>
<dbReference type="InterPro" id="IPR057512">
    <property type="entry name" value="RTG2_C"/>
</dbReference>
<dbReference type="GO" id="GO:0000791">
    <property type="term" value="C:euchromatin"/>
    <property type="evidence" value="ECO:0007669"/>
    <property type="project" value="EnsemblFungi"/>
</dbReference>
<feature type="compositionally biased region" description="Acidic residues" evidence="1">
    <location>
        <begin position="515"/>
        <end position="529"/>
    </location>
</feature>
<sequence length="604" mass="65841">MANGPLAIIDMGSNGIRFGIVTNLQRHLPVTFEERVSISLLEEQGDSKVIPDIIIEQVVHAFLRFKALCEQASVPPENIHVLATEATRVAANATAFIDRIFDATGWTVRLLSKQEEALISASGIVGTCYEVHGLTTDCGGGSVELSYVMTLTDDDHPVEVSETPVSLPFGSVVMKRRLDECKSDADLQALYGELVQAFKDAIVQVAPPDSLKFGNRGFDLYMSGGSFRALGYLSMAKRKSKTKTQYPLPMINGYSLSNKALSKLVLQYRNGDPDDIKGFRITKRRAKMMPAVCLLVIAMLEALPIHRVHFSEGGVRQGLCYQMLPPEERAKDPLLCAAMALRERLHRPTTPNHEVIHKLMISALPAVYLRHDHPLQLHRILPAAVSLAPITSAYPKESRAVFALHLTLASGPLANAPGLTHKQRAMLSLILAYAQGGAVHDPSLYSLQHVAGKKALALAKYIGHLLELIYIVSPANPGVGLIETGMKFSTNRANLDVDDSSMYSSGSVSSLSMESGDDLTDWAADDDDTGNSSSQELQEIDMFPPVNLSIKIPPLASHPLLNSPVIVSLLENLNQKINKTKNDAVSIKRTNICNVNLVPTFNDD</sequence>
<evidence type="ECO:0000313" key="4">
    <source>
        <dbReference type="EMBL" id="ORX48204.1"/>
    </source>
</evidence>
<comment type="caution">
    <text evidence="4">The sequence shown here is derived from an EMBL/GenBank/DDBJ whole genome shotgun (WGS) entry which is preliminary data.</text>
</comment>
<keyword evidence="5" id="KW-1185">Reference proteome</keyword>
<dbReference type="Proteomes" id="UP000242146">
    <property type="component" value="Unassembled WGS sequence"/>
</dbReference>
<dbReference type="Pfam" id="PF02541">
    <property type="entry name" value="Ppx-GppA"/>
    <property type="match status" value="1"/>
</dbReference>
<accession>A0A1X2G908</accession>
<dbReference type="FunFam" id="3.30.420.40:FF:000191">
    <property type="entry name" value="Retrograde regulation protein 2"/>
    <property type="match status" value="1"/>
</dbReference>
<dbReference type="PANTHER" id="PTHR30005:SF0">
    <property type="entry name" value="RETROGRADE REGULATION PROTEIN 2"/>
    <property type="match status" value="1"/>
</dbReference>
<dbReference type="AlphaFoldDB" id="A0A1X2G908"/>
<reference evidence="4 5" key="1">
    <citation type="submission" date="2016-07" db="EMBL/GenBank/DDBJ databases">
        <title>Pervasive Adenine N6-methylation of Active Genes in Fungi.</title>
        <authorList>
            <consortium name="DOE Joint Genome Institute"/>
            <person name="Mondo S.J."/>
            <person name="Dannebaum R.O."/>
            <person name="Kuo R.C."/>
            <person name="Labutti K."/>
            <person name="Haridas S."/>
            <person name="Kuo A."/>
            <person name="Salamov A."/>
            <person name="Ahrendt S.R."/>
            <person name="Lipzen A."/>
            <person name="Sullivan W."/>
            <person name="Andreopoulos W.B."/>
            <person name="Clum A."/>
            <person name="Lindquist E."/>
            <person name="Daum C."/>
            <person name="Ramamoorthy G.K."/>
            <person name="Gryganskyi A."/>
            <person name="Culley D."/>
            <person name="Magnuson J.K."/>
            <person name="James T.Y."/>
            <person name="O'Malley M.A."/>
            <person name="Stajich J.E."/>
            <person name="Spatafora J.W."/>
            <person name="Visel A."/>
            <person name="Grigoriev I.V."/>
        </authorList>
    </citation>
    <scope>NUCLEOTIDE SEQUENCE [LARGE SCALE GENOMIC DNA]</scope>
    <source>
        <strain evidence="4 5">NRRL 3301</strain>
    </source>
</reference>
<protein>
    <submittedName>
        <fullName evidence="4">Actin-like ATPase domain-containing protein</fullName>
    </submittedName>
</protein>
<dbReference type="GO" id="GO:0006606">
    <property type="term" value="P:protein import into nucleus"/>
    <property type="evidence" value="ECO:0007669"/>
    <property type="project" value="EnsemblFungi"/>
</dbReference>
<dbReference type="GO" id="GO:0045944">
    <property type="term" value="P:positive regulation of transcription by RNA polymerase II"/>
    <property type="evidence" value="ECO:0007669"/>
    <property type="project" value="EnsemblFungi"/>
</dbReference>
<dbReference type="SUPFAM" id="SSF53067">
    <property type="entry name" value="Actin-like ATPase domain"/>
    <property type="match status" value="2"/>
</dbReference>
<evidence type="ECO:0000256" key="1">
    <source>
        <dbReference type="SAM" id="MobiDB-lite"/>
    </source>
</evidence>